<reference evidence="2 3" key="1">
    <citation type="journal article" date="2024" name="J. Plant Pathol.">
        <title>Sequence and assembly of the genome of Seiridium unicorne, isolate CBS 538.82, causal agent of cypress canker disease.</title>
        <authorList>
            <person name="Scali E."/>
            <person name="Rocca G.D."/>
            <person name="Danti R."/>
            <person name="Garbelotto M."/>
            <person name="Barberini S."/>
            <person name="Baroncelli R."/>
            <person name="Emiliani G."/>
        </authorList>
    </citation>
    <scope>NUCLEOTIDE SEQUENCE [LARGE SCALE GENOMIC DNA]</scope>
    <source>
        <strain evidence="2 3">BM-138-508</strain>
    </source>
</reference>
<keyword evidence="3" id="KW-1185">Reference proteome</keyword>
<dbReference type="SUPFAM" id="SSF56024">
    <property type="entry name" value="Phospholipase D/nuclease"/>
    <property type="match status" value="1"/>
</dbReference>
<protein>
    <submittedName>
        <fullName evidence="2">PLD phosphodiesterase domain-containing protein</fullName>
    </submittedName>
</protein>
<dbReference type="Proteomes" id="UP001408356">
    <property type="component" value="Unassembled WGS sequence"/>
</dbReference>
<evidence type="ECO:0000259" key="1">
    <source>
        <dbReference type="PROSITE" id="PS50035"/>
    </source>
</evidence>
<accession>A0ABR2UE56</accession>
<dbReference type="Gene3D" id="3.30.870.10">
    <property type="entry name" value="Endonuclease Chain A"/>
    <property type="match status" value="1"/>
</dbReference>
<dbReference type="EMBL" id="JARVKF010000448">
    <property type="protein sequence ID" value="KAK9412824.1"/>
    <property type="molecule type" value="Genomic_DNA"/>
</dbReference>
<evidence type="ECO:0000313" key="3">
    <source>
        <dbReference type="Proteomes" id="UP001408356"/>
    </source>
</evidence>
<name>A0ABR2UE56_9PEZI</name>
<proteinExistence type="predicted"/>
<evidence type="ECO:0000313" key="2">
    <source>
        <dbReference type="EMBL" id="KAK9412824.1"/>
    </source>
</evidence>
<organism evidence="2 3">
    <name type="scientific">Seiridium unicorne</name>
    <dbReference type="NCBI Taxonomy" id="138068"/>
    <lineage>
        <taxon>Eukaryota</taxon>
        <taxon>Fungi</taxon>
        <taxon>Dikarya</taxon>
        <taxon>Ascomycota</taxon>
        <taxon>Pezizomycotina</taxon>
        <taxon>Sordariomycetes</taxon>
        <taxon>Xylariomycetidae</taxon>
        <taxon>Amphisphaeriales</taxon>
        <taxon>Sporocadaceae</taxon>
        <taxon>Seiridium</taxon>
    </lineage>
</organism>
<gene>
    <name evidence="2" type="ORF">SUNI508_12333</name>
</gene>
<feature type="domain" description="PLD phosphodiesterase" evidence="1">
    <location>
        <begin position="250"/>
        <end position="277"/>
    </location>
</feature>
<sequence>MDSFSYTKSMAADSTPWTSAQQDNKIPISKNTNNRRAAWDKGLIPVLSVARLGDWHGSTFTLDYPVQIFDGMRDVLVNAQFPIVPAQIGDSVNRKPFKDFVETANKLSDDGPVLQGSHHWPARVPPGGMGEQEGATAYDSLVAWAKRDYPSSGWDGKLVPYDLLLAMAKVLYRVRDGPSDDSGVFVVLTAHSGVPKDLDGWQDKALWSMVRDRVQLLLMTLDDQLTAKKCGDTVDKKLQLKRVEAKKTHGTGIVHTKTYCIDHDLLYIGSDNLYPSYNEEHGIWLEDQAAISSWGEGFWEKLWSDTEVVSKDEK</sequence>
<dbReference type="PROSITE" id="PS50035">
    <property type="entry name" value="PLD"/>
    <property type="match status" value="1"/>
</dbReference>
<comment type="caution">
    <text evidence="2">The sequence shown here is derived from an EMBL/GenBank/DDBJ whole genome shotgun (WGS) entry which is preliminary data.</text>
</comment>
<dbReference type="InterPro" id="IPR001736">
    <property type="entry name" value="PLipase_D/transphosphatidylase"/>
</dbReference>